<comment type="caution">
    <text evidence="8">The sequence shown here is derived from an EMBL/GenBank/DDBJ whole genome shotgun (WGS) entry which is preliminary data.</text>
</comment>
<feature type="compositionally biased region" description="Basic residues" evidence="5">
    <location>
        <begin position="376"/>
        <end position="389"/>
    </location>
</feature>
<organism evidence="8 9">
    <name type="scientific">Angustibacter aerolatus</name>
    <dbReference type="NCBI Taxonomy" id="1162965"/>
    <lineage>
        <taxon>Bacteria</taxon>
        <taxon>Bacillati</taxon>
        <taxon>Actinomycetota</taxon>
        <taxon>Actinomycetes</taxon>
        <taxon>Kineosporiales</taxon>
        <taxon>Kineosporiaceae</taxon>
    </lineage>
</organism>
<dbReference type="EMBL" id="BSUZ01000001">
    <property type="protein sequence ID" value="GMA85346.1"/>
    <property type="molecule type" value="Genomic_DNA"/>
</dbReference>
<evidence type="ECO:0000256" key="5">
    <source>
        <dbReference type="SAM" id="MobiDB-lite"/>
    </source>
</evidence>
<evidence type="ECO:0000313" key="9">
    <source>
        <dbReference type="Proteomes" id="UP001157017"/>
    </source>
</evidence>
<evidence type="ECO:0000256" key="3">
    <source>
        <dbReference type="ARBA" id="ARBA00022989"/>
    </source>
</evidence>
<evidence type="ECO:0000313" key="8">
    <source>
        <dbReference type="EMBL" id="GMA85346.1"/>
    </source>
</evidence>
<feature type="region of interest" description="Disordered" evidence="5">
    <location>
        <begin position="289"/>
        <end position="311"/>
    </location>
</feature>
<comment type="subcellular location">
    <subcellularLocation>
        <location evidence="1">Membrane</location>
        <topology evidence="1">Multi-pass membrane protein</topology>
    </subcellularLocation>
</comment>
<feature type="transmembrane region" description="Helical" evidence="6">
    <location>
        <begin position="221"/>
        <end position="237"/>
    </location>
</feature>
<evidence type="ECO:0000256" key="2">
    <source>
        <dbReference type="ARBA" id="ARBA00022692"/>
    </source>
</evidence>
<evidence type="ECO:0000259" key="7">
    <source>
        <dbReference type="Pfam" id="PF13515"/>
    </source>
</evidence>
<keyword evidence="3 6" id="KW-1133">Transmembrane helix</keyword>
<evidence type="ECO:0000256" key="6">
    <source>
        <dbReference type="SAM" id="Phobius"/>
    </source>
</evidence>
<name>A0ABQ6JAY9_9ACTN</name>
<proteinExistence type="predicted"/>
<feature type="transmembrane region" description="Helical" evidence="6">
    <location>
        <begin position="151"/>
        <end position="175"/>
    </location>
</feature>
<keyword evidence="4 6" id="KW-0472">Membrane</keyword>
<feature type="transmembrane region" description="Helical" evidence="6">
    <location>
        <begin position="195"/>
        <end position="215"/>
    </location>
</feature>
<dbReference type="Pfam" id="PF13515">
    <property type="entry name" value="FUSC_2"/>
    <property type="match status" value="1"/>
</dbReference>
<gene>
    <name evidence="8" type="ORF">GCM10025868_05960</name>
</gene>
<keyword evidence="9" id="KW-1185">Reference proteome</keyword>
<dbReference type="InterPro" id="IPR049453">
    <property type="entry name" value="Memb_transporter_dom"/>
</dbReference>
<feature type="domain" description="Integral membrane bound transporter" evidence="7">
    <location>
        <begin position="208"/>
        <end position="283"/>
    </location>
</feature>
<feature type="region of interest" description="Disordered" evidence="5">
    <location>
        <begin position="345"/>
        <end position="389"/>
    </location>
</feature>
<reference evidence="9" key="1">
    <citation type="journal article" date="2019" name="Int. J. Syst. Evol. Microbiol.">
        <title>The Global Catalogue of Microorganisms (GCM) 10K type strain sequencing project: providing services to taxonomists for standard genome sequencing and annotation.</title>
        <authorList>
            <consortium name="The Broad Institute Genomics Platform"/>
            <consortium name="The Broad Institute Genome Sequencing Center for Infectious Disease"/>
            <person name="Wu L."/>
            <person name="Ma J."/>
        </authorList>
    </citation>
    <scope>NUCLEOTIDE SEQUENCE [LARGE SCALE GENOMIC DNA]</scope>
    <source>
        <strain evidence="9">NBRC 108730</strain>
    </source>
</reference>
<accession>A0ABQ6JAY9</accession>
<keyword evidence="2 6" id="KW-0812">Transmembrane</keyword>
<dbReference type="Proteomes" id="UP001157017">
    <property type="component" value="Unassembled WGS sequence"/>
</dbReference>
<sequence>MDAVSGAPDGAWQRAARQFVHVRPAPGAHRAALRAGVSVGVPLLLVVALGRPHLSAYAAFGAFTSLYGRNHVGLPRVTMQAQRGRGAACLARGRRPGGCDGVALARRRRGDRAGAGGQRARLGAGLAPARTAVPGVRVRRDEPVPHATSDVGVAALVATASAAFALVVGNAGAVLRRDLAAFRRAGPRERPRQVAWGDVLLYGTAVLLAGAAATLTGLGHPYWASVAAVAPLMGLGATNRLVRAAHRVVGTLLGLLTSALLLAPHPSPVAAVLVVAVLQVAAEPAHRAQLRPGAARDHPHGAAAGPGGGAAPGRRACCSNEACRRCSAPWSQPWWCWWPGGCGRPGDAARRGRAPTTRGRPAGRRTARAPPDRTAWRRARRRARAGRTR</sequence>
<evidence type="ECO:0000256" key="4">
    <source>
        <dbReference type="ARBA" id="ARBA00023136"/>
    </source>
</evidence>
<evidence type="ECO:0000256" key="1">
    <source>
        <dbReference type="ARBA" id="ARBA00004141"/>
    </source>
</evidence>
<protein>
    <recommendedName>
        <fullName evidence="7">Integral membrane bound transporter domain-containing protein</fullName>
    </recommendedName>
</protein>